<keyword evidence="8" id="KW-0256">Endoplasmic reticulum</keyword>
<keyword evidence="6 14" id="KW-0812">Transmembrane</keyword>
<comment type="similarity">
    <text evidence="2">Belongs to the SARAF family.</text>
</comment>
<evidence type="ECO:0000256" key="5">
    <source>
        <dbReference type="ARBA" id="ARBA00022568"/>
    </source>
</evidence>
<dbReference type="GO" id="GO:0005789">
    <property type="term" value="C:endoplasmic reticulum membrane"/>
    <property type="evidence" value="ECO:0007669"/>
    <property type="project" value="UniProtKB-SubCell"/>
</dbReference>
<evidence type="ECO:0000256" key="4">
    <source>
        <dbReference type="ARBA" id="ARBA00022448"/>
    </source>
</evidence>
<keyword evidence="9" id="KW-0106">Calcium</keyword>
<evidence type="ECO:0000256" key="6">
    <source>
        <dbReference type="ARBA" id="ARBA00022692"/>
    </source>
</evidence>
<evidence type="ECO:0000256" key="12">
    <source>
        <dbReference type="ARBA" id="ARBA00023136"/>
    </source>
</evidence>
<evidence type="ECO:0000256" key="10">
    <source>
        <dbReference type="ARBA" id="ARBA00022989"/>
    </source>
</evidence>
<dbReference type="PANTHER" id="PTHR15929">
    <property type="entry name" value="STORE-OPERATED CALCIUM ENTRY-ASSOCIATED REGULATORY FACTOR"/>
    <property type="match status" value="1"/>
</dbReference>
<dbReference type="EMBL" id="GDID01002928">
    <property type="protein sequence ID" value="JAP93678.1"/>
    <property type="molecule type" value="Transcribed_RNA"/>
</dbReference>
<evidence type="ECO:0000313" key="15">
    <source>
        <dbReference type="EMBL" id="JAP93678.1"/>
    </source>
</evidence>
<dbReference type="AlphaFoldDB" id="A0A146KBN8"/>
<protein>
    <recommendedName>
        <fullName evidence="3">Store-operated calcium entry-associated regulatory factor</fullName>
    </recommendedName>
    <alternativeName>
        <fullName evidence="13">Transmembrane protein 66</fullName>
    </alternativeName>
</protein>
<accession>A0A146KBN8</accession>
<reference evidence="15" key="1">
    <citation type="submission" date="2015-07" db="EMBL/GenBank/DDBJ databases">
        <title>Adaptation to a free-living lifestyle via gene acquisitions in the diplomonad Trepomonas sp. PC1.</title>
        <authorList>
            <person name="Xu F."/>
            <person name="Jerlstrom-Hultqvist J."/>
            <person name="Kolisko M."/>
            <person name="Simpson A.G.B."/>
            <person name="Roger A.J."/>
            <person name="Svard S.G."/>
            <person name="Andersson J.O."/>
        </authorList>
    </citation>
    <scope>NUCLEOTIDE SEQUENCE</scope>
    <source>
        <strain evidence="15">PC1</strain>
    </source>
</reference>
<keyword evidence="7" id="KW-0732">Signal</keyword>
<feature type="non-terminal residue" evidence="15">
    <location>
        <position position="167"/>
    </location>
</feature>
<evidence type="ECO:0000256" key="1">
    <source>
        <dbReference type="ARBA" id="ARBA00004115"/>
    </source>
</evidence>
<keyword evidence="4" id="KW-0813">Transport</keyword>
<keyword evidence="10 14" id="KW-1133">Transmembrane helix</keyword>
<dbReference type="Pfam" id="PF06682">
    <property type="entry name" value="SARAF"/>
    <property type="match status" value="1"/>
</dbReference>
<evidence type="ECO:0000256" key="2">
    <source>
        <dbReference type="ARBA" id="ARBA00006833"/>
    </source>
</evidence>
<evidence type="ECO:0000256" key="7">
    <source>
        <dbReference type="ARBA" id="ARBA00022729"/>
    </source>
</evidence>
<organism evidence="15">
    <name type="scientific">Trepomonas sp. PC1</name>
    <dbReference type="NCBI Taxonomy" id="1076344"/>
    <lineage>
        <taxon>Eukaryota</taxon>
        <taxon>Metamonada</taxon>
        <taxon>Diplomonadida</taxon>
        <taxon>Hexamitidae</taxon>
        <taxon>Hexamitinae</taxon>
        <taxon>Trepomonas</taxon>
    </lineage>
</organism>
<proteinExistence type="inferred from homology"/>
<dbReference type="GO" id="GO:2001256">
    <property type="term" value="P:regulation of store-operated calcium entry"/>
    <property type="evidence" value="ECO:0007669"/>
    <property type="project" value="InterPro"/>
</dbReference>
<evidence type="ECO:0000256" key="14">
    <source>
        <dbReference type="SAM" id="Phobius"/>
    </source>
</evidence>
<dbReference type="GO" id="GO:0006816">
    <property type="term" value="P:calcium ion transport"/>
    <property type="evidence" value="ECO:0007669"/>
    <property type="project" value="UniProtKB-KW"/>
</dbReference>
<feature type="transmembrane region" description="Helical" evidence="14">
    <location>
        <begin position="67"/>
        <end position="88"/>
    </location>
</feature>
<keyword evidence="11" id="KW-0406">Ion transport</keyword>
<keyword evidence="5" id="KW-0109">Calcium transport</keyword>
<gene>
    <name evidence="15" type="ORF">TPC1_13948</name>
</gene>
<evidence type="ECO:0000256" key="3">
    <source>
        <dbReference type="ARBA" id="ARBA00016584"/>
    </source>
</evidence>
<dbReference type="InterPro" id="IPR009567">
    <property type="entry name" value="SARAF"/>
</dbReference>
<comment type="subcellular location">
    <subcellularLocation>
        <location evidence="1">Endoplasmic reticulum membrane</location>
        <topology evidence="1">Single-pass type I membrane protein</topology>
    </subcellularLocation>
</comment>
<keyword evidence="12 14" id="KW-0472">Membrane</keyword>
<dbReference type="PANTHER" id="PTHR15929:SF0">
    <property type="entry name" value="STORE-OPERATED CALCIUM ENTRY-ASSOCIATED REGULATORY FACTOR"/>
    <property type="match status" value="1"/>
</dbReference>
<name>A0A146KBN8_9EUKA</name>
<sequence>EIDEATCLNLKNLKNGSIWQCRTYLKNKNLQFKKADIVCEGWDKPGDVNIVPGSCSLEYQIEWNNQFSLTITIFCSILVALFILVVFVSTPKSQIKTENNNFEPQKITMKNYAQNKIPNIQKNQNRDYFQPNHNQLIKQTIQYIQAQTCTRGSNVKSQKQEVTNQIN</sequence>
<evidence type="ECO:0000256" key="8">
    <source>
        <dbReference type="ARBA" id="ARBA00022824"/>
    </source>
</evidence>
<evidence type="ECO:0000256" key="13">
    <source>
        <dbReference type="ARBA" id="ARBA00031116"/>
    </source>
</evidence>
<evidence type="ECO:0000256" key="11">
    <source>
        <dbReference type="ARBA" id="ARBA00023065"/>
    </source>
</evidence>
<feature type="non-terminal residue" evidence="15">
    <location>
        <position position="1"/>
    </location>
</feature>
<evidence type="ECO:0000256" key="9">
    <source>
        <dbReference type="ARBA" id="ARBA00022837"/>
    </source>
</evidence>